<dbReference type="RefSeq" id="WP_041885886.1">
    <property type="nucleotide sequence ID" value="NZ_CP157278.1"/>
</dbReference>
<comment type="subcellular location">
    <subcellularLocation>
        <location evidence="2">Secreted</location>
    </subcellularLocation>
</comment>
<evidence type="ECO:0000259" key="8">
    <source>
        <dbReference type="Pfam" id="PF24708"/>
    </source>
</evidence>
<evidence type="ECO:0000313" key="9">
    <source>
        <dbReference type="EMBL" id="KIO75123.1"/>
    </source>
</evidence>
<feature type="domain" description="Lipase-like C-terminal" evidence="8">
    <location>
        <begin position="63"/>
        <end position="421"/>
    </location>
</feature>
<dbReference type="AlphaFoldDB" id="A0A0D0F0G0"/>
<dbReference type="Pfam" id="PF24708">
    <property type="entry name" value="Lip_C"/>
    <property type="match status" value="1"/>
</dbReference>
<evidence type="ECO:0000256" key="4">
    <source>
        <dbReference type="ARBA" id="ARBA00022525"/>
    </source>
</evidence>
<protein>
    <recommendedName>
        <fullName evidence="3">triacylglycerol lipase</fullName>
        <ecNumber evidence="3">3.1.1.3</ecNumber>
    </recommendedName>
</protein>
<evidence type="ECO:0000256" key="1">
    <source>
        <dbReference type="ARBA" id="ARBA00001024"/>
    </source>
</evidence>
<evidence type="ECO:0000313" key="10">
    <source>
        <dbReference type="Proteomes" id="UP000032049"/>
    </source>
</evidence>
<reference evidence="9 10" key="1">
    <citation type="submission" date="2015-01" db="EMBL/GenBank/DDBJ databases">
        <title>Draft genome sequence of Pedobacter sp. NL19 isolated from sludge of an effluent treatment pond in an abandoned uranium mine.</title>
        <authorList>
            <person name="Santos T."/>
            <person name="Caetano T."/>
            <person name="Covas C."/>
            <person name="Cruz A."/>
            <person name="Mendo S."/>
        </authorList>
    </citation>
    <scope>NUCLEOTIDE SEQUENCE [LARGE SCALE GENOMIC DNA]</scope>
    <source>
        <strain evidence="9 10">NL19</strain>
    </source>
</reference>
<keyword evidence="6" id="KW-0378">Hydrolase</keyword>
<evidence type="ECO:0000256" key="2">
    <source>
        <dbReference type="ARBA" id="ARBA00004613"/>
    </source>
</evidence>
<evidence type="ECO:0000256" key="3">
    <source>
        <dbReference type="ARBA" id="ARBA00013279"/>
    </source>
</evidence>
<dbReference type="STRING" id="1503925.TH53_22580"/>
<comment type="catalytic activity">
    <reaction evidence="1">
        <text>a triacylglycerol + H2O = a diacylglycerol + a fatty acid + H(+)</text>
        <dbReference type="Rhea" id="RHEA:12044"/>
        <dbReference type="ChEBI" id="CHEBI:15377"/>
        <dbReference type="ChEBI" id="CHEBI:15378"/>
        <dbReference type="ChEBI" id="CHEBI:17855"/>
        <dbReference type="ChEBI" id="CHEBI:18035"/>
        <dbReference type="ChEBI" id="CHEBI:28868"/>
        <dbReference type="EC" id="3.1.1.3"/>
    </reaction>
</comment>
<keyword evidence="4" id="KW-0964">Secreted</keyword>
<dbReference type="PANTHER" id="PTHR34043">
    <property type="entry name" value="ALPHA/BETA-HYDROLASES SUPERFAMILY PROTEIN"/>
    <property type="match status" value="1"/>
</dbReference>
<organism evidence="9 10">
    <name type="scientific">Pedobacter lusitanus</name>
    <dbReference type="NCBI Taxonomy" id="1503925"/>
    <lineage>
        <taxon>Bacteria</taxon>
        <taxon>Pseudomonadati</taxon>
        <taxon>Bacteroidota</taxon>
        <taxon>Sphingobacteriia</taxon>
        <taxon>Sphingobacteriales</taxon>
        <taxon>Sphingobacteriaceae</taxon>
        <taxon>Pedobacter</taxon>
    </lineage>
</organism>
<dbReference type="GO" id="GO:0005576">
    <property type="term" value="C:extracellular region"/>
    <property type="evidence" value="ECO:0007669"/>
    <property type="project" value="UniProtKB-SubCell"/>
</dbReference>
<evidence type="ECO:0000256" key="6">
    <source>
        <dbReference type="ARBA" id="ARBA00022801"/>
    </source>
</evidence>
<dbReference type="PROSITE" id="PS51257">
    <property type="entry name" value="PROKAR_LIPOPROTEIN"/>
    <property type="match status" value="1"/>
</dbReference>
<dbReference type="PANTHER" id="PTHR34043:SF3">
    <property type="entry name" value="ALPHA_BETA-HYDROLASES SUPERFAMILY PROTEIN"/>
    <property type="match status" value="1"/>
</dbReference>
<accession>A0A0D0F0G0</accession>
<dbReference type="Gene3D" id="3.40.50.1820">
    <property type="entry name" value="alpha/beta hydrolase"/>
    <property type="match status" value="1"/>
</dbReference>
<name>A0A0D0F0G0_9SPHI</name>
<keyword evidence="10" id="KW-1185">Reference proteome</keyword>
<dbReference type="Proteomes" id="UP000032049">
    <property type="component" value="Unassembled WGS sequence"/>
</dbReference>
<dbReference type="EC" id="3.1.1.3" evidence="3"/>
<evidence type="ECO:0000256" key="7">
    <source>
        <dbReference type="ARBA" id="ARBA00023098"/>
    </source>
</evidence>
<gene>
    <name evidence="9" type="ORF">TH53_22580</name>
</gene>
<dbReference type="GO" id="GO:0004806">
    <property type="term" value="F:triacylglycerol lipase activity"/>
    <property type="evidence" value="ECO:0007669"/>
    <property type="project" value="UniProtKB-EC"/>
</dbReference>
<dbReference type="InterPro" id="IPR029058">
    <property type="entry name" value="AB_hydrolase_fold"/>
</dbReference>
<dbReference type="InterPro" id="IPR056304">
    <property type="entry name" value="Lip-like_C"/>
</dbReference>
<keyword evidence="7" id="KW-0443">Lipid metabolism</keyword>
<dbReference type="GO" id="GO:0006629">
    <property type="term" value="P:lipid metabolic process"/>
    <property type="evidence" value="ECO:0007669"/>
    <property type="project" value="UniProtKB-KW"/>
</dbReference>
<dbReference type="OrthoDB" id="2004167at2"/>
<sequence>MKNQLLTLTAISILLLGACKKTQDQPATNEAATTGKEQVKILATTSMAKTMEVPSAAMLTGNNKVPILFVHGFLGFGPDEAFGAFHYWGGFTDIIKDLNDQGYPSFATSVGPVSSNWDRAVELYYYIKGGSPDYGQHHSSKFGHKQHVARTFKGIYPEWDENHPISLVGHSMGGTTIRKLITLLEKGDPDEKPGAEPGSLFAGNKKRWVKTVVTISTPHNGTTLTSILGVGNSSFILGALNSVASLAGGFGSNSLYDFDLDQWGLERNPKTTNFSTYYNNVKQSRLWSTKDCAAYDLSPDLSFKRNNTDLDSKDIYYFSVTTRCTNPGILTGREYPGITTFPVLYPFAISMGSYTLNEPGKPVFDNKWWPNDGIVNVYGESGPSNGIIKEYDANSVLQKGVWNHLGVYNGYDHTAIIGIGTLIDVRPFYRNLVRLITSI</sequence>
<comment type="caution">
    <text evidence="9">The sequence shown here is derived from an EMBL/GenBank/DDBJ whole genome shotgun (WGS) entry which is preliminary data.</text>
</comment>
<evidence type="ECO:0000256" key="5">
    <source>
        <dbReference type="ARBA" id="ARBA00022729"/>
    </source>
</evidence>
<dbReference type="EMBL" id="JXRA01000114">
    <property type="protein sequence ID" value="KIO75123.1"/>
    <property type="molecule type" value="Genomic_DNA"/>
</dbReference>
<dbReference type="SUPFAM" id="SSF53474">
    <property type="entry name" value="alpha/beta-Hydrolases"/>
    <property type="match status" value="1"/>
</dbReference>
<keyword evidence="5" id="KW-0732">Signal</keyword>
<proteinExistence type="predicted"/>